<dbReference type="GO" id="GO:0005634">
    <property type="term" value="C:nucleus"/>
    <property type="evidence" value="ECO:0007669"/>
    <property type="project" value="UniProtKB-SubCell"/>
</dbReference>
<evidence type="ECO:0000313" key="13">
    <source>
        <dbReference type="EMBL" id="KAK6173639.1"/>
    </source>
</evidence>
<dbReference type="Pfam" id="PF00096">
    <property type="entry name" value="zf-C2H2"/>
    <property type="match status" value="7"/>
</dbReference>
<comment type="caution">
    <text evidence="13">The sequence shown here is derived from an EMBL/GenBank/DDBJ whole genome shotgun (WGS) entry which is preliminary data.</text>
</comment>
<dbReference type="InterPro" id="IPR013087">
    <property type="entry name" value="Znf_C2H2_type"/>
</dbReference>
<feature type="domain" description="C2H2-type" evidence="12">
    <location>
        <begin position="714"/>
        <end position="741"/>
    </location>
</feature>
<feature type="domain" description="C2H2-type" evidence="12">
    <location>
        <begin position="150"/>
        <end position="178"/>
    </location>
</feature>
<dbReference type="PROSITE" id="PS00028">
    <property type="entry name" value="ZINC_FINGER_C2H2_1"/>
    <property type="match status" value="15"/>
</dbReference>
<keyword evidence="5" id="KW-0862">Zinc</keyword>
<evidence type="ECO:0000313" key="14">
    <source>
        <dbReference type="Proteomes" id="UP001347796"/>
    </source>
</evidence>
<feature type="domain" description="C2H2-type" evidence="12">
    <location>
        <begin position="121"/>
        <end position="149"/>
    </location>
</feature>
<feature type="domain" description="C2H2-type" evidence="12">
    <location>
        <begin position="658"/>
        <end position="685"/>
    </location>
</feature>
<dbReference type="FunFam" id="3.30.160.60:FF:000671">
    <property type="entry name" value="Zinc finger protein 26"/>
    <property type="match status" value="1"/>
</dbReference>
<dbReference type="GO" id="GO:0008270">
    <property type="term" value="F:zinc ion binding"/>
    <property type="evidence" value="ECO:0007669"/>
    <property type="project" value="UniProtKB-KW"/>
</dbReference>
<keyword evidence="2" id="KW-0479">Metal-binding</keyword>
<dbReference type="FunFam" id="3.30.160.60:FF:000100">
    <property type="entry name" value="Zinc finger 45-like"/>
    <property type="match status" value="1"/>
</dbReference>
<feature type="domain" description="C2H2-type" evidence="12">
    <location>
        <begin position="770"/>
        <end position="799"/>
    </location>
</feature>
<keyword evidence="4 10" id="KW-0863">Zinc-finger</keyword>
<dbReference type="EMBL" id="JAZGQO010000011">
    <property type="protein sequence ID" value="KAK6173639.1"/>
    <property type="molecule type" value="Genomic_DNA"/>
</dbReference>
<reference evidence="13 14" key="1">
    <citation type="submission" date="2024-01" db="EMBL/GenBank/DDBJ databases">
        <title>The genome of the rayed Mediterranean limpet Patella caerulea (Linnaeus, 1758).</title>
        <authorList>
            <person name="Anh-Thu Weber A."/>
            <person name="Halstead-Nussloch G."/>
        </authorList>
    </citation>
    <scope>NUCLEOTIDE SEQUENCE [LARGE SCALE GENOMIC DNA]</scope>
    <source>
        <strain evidence="13">AATW-2023a</strain>
        <tissue evidence="13">Whole specimen</tissue>
    </source>
</reference>
<keyword evidence="14" id="KW-1185">Reference proteome</keyword>
<dbReference type="GO" id="GO:0010468">
    <property type="term" value="P:regulation of gene expression"/>
    <property type="evidence" value="ECO:0007669"/>
    <property type="project" value="TreeGrafter"/>
</dbReference>
<dbReference type="FunFam" id="3.30.160.60:FF:000624">
    <property type="entry name" value="zinc finger protein 697"/>
    <property type="match status" value="1"/>
</dbReference>
<keyword evidence="7" id="KW-0238">DNA-binding</keyword>
<dbReference type="FunFam" id="3.30.160.60:FF:000322">
    <property type="entry name" value="GDNF-inducible zinc finger protein 1"/>
    <property type="match status" value="1"/>
</dbReference>
<evidence type="ECO:0000259" key="12">
    <source>
        <dbReference type="PROSITE" id="PS50157"/>
    </source>
</evidence>
<dbReference type="SMART" id="SM00355">
    <property type="entry name" value="ZnF_C2H2"/>
    <property type="match status" value="17"/>
</dbReference>
<evidence type="ECO:0000256" key="7">
    <source>
        <dbReference type="ARBA" id="ARBA00023125"/>
    </source>
</evidence>
<feature type="domain" description="C2H2-type" evidence="12">
    <location>
        <begin position="572"/>
        <end position="595"/>
    </location>
</feature>
<feature type="domain" description="C2H2-type" evidence="12">
    <location>
        <begin position="630"/>
        <end position="657"/>
    </location>
</feature>
<evidence type="ECO:0000256" key="1">
    <source>
        <dbReference type="ARBA" id="ARBA00004123"/>
    </source>
</evidence>
<evidence type="ECO:0000256" key="5">
    <source>
        <dbReference type="ARBA" id="ARBA00022833"/>
    </source>
</evidence>
<feature type="domain" description="C2H2-type" evidence="12">
    <location>
        <begin position="220"/>
        <end position="247"/>
    </location>
</feature>
<feature type="domain" description="C2H2-type" evidence="12">
    <location>
        <begin position="686"/>
        <end position="713"/>
    </location>
</feature>
<dbReference type="PANTHER" id="PTHR16515">
    <property type="entry name" value="PR DOMAIN ZINC FINGER PROTEIN"/>
    <property type="match status" value="1"/>
</dbReference>
<dbReference type="Pfam" id="PF13912">
    <property type="entry name" value="zf-C2H2_6"/>
    <property type="match status" value="1"/>
</dbReference>
<evidence type="ECO:0000256" key="3">
    <source>
        <dbReference type="ARBA" id="ARBA00022737"/>
    </source>
</evidence>
<dbReference type="InterPro" id="IPR036236">
    <property type="entry name" value="Znf_C2H2_sf"/>
</dbReference>
<dbReference type="PROSITE" id="PS50157">
    <property type="entry name" value="ZINC_FINGER_C2H2_2"/>
    <property type="match status" value="15"/>
</dbReference>
<feature type="compositionally biased region" description="Basic residues" evidence="11">
    <location>
        <begin position="307"/>
        <end position="320"/>
    </location>
</feature>
<keyword evidence="6" id="KW-0805">Transcription regulation</keyword>
<evidence type="ECO:0000256" key="4">
    <source>
        <dbReference type="ARBA" id="ARBA00022771"/>
    </source>
</evidence>
<evidence type="ECO:0000256" key="10">
    <source>
        <dbReference type="PROSITE-ProRule" id="PRU00042"/>
    </source>
</evidence>
<feature type="domain" description="C2H2-type" evidence="12">
    <location>
        <begin position="601"/>
        <end position="629"/>
    </location>
</feature>
<protein>
    <recommendedName>
        <fullName evidence="12">C2H2-type domain-containing protein</fullName>
    </recommendedName>
</protein>
<comment type="subcellular location">
    <subcellularLocation>
        <location evidence="1">Nucleus</location>
    </subcellularLocation>
</comment>
<dbReference type="PANTHER" id="PTHR16515:SF49">
    <property type="entry name" value="GASTRULA ZINC FINGER PROTEIN XLCGF49.1-LIKE-RELATED"/>
    <property type="match status" value="1"/>
</dbReference>
<feature type="domain" description="C2H2-type" evidence="12">
    <location>
        <begin position="278"/>
        <end position="305"/>
    </location>
</feature>
<dbReference type="AlphaFoldDB" id="A0AAN8PDD1"/>
<feature type="domain" description="C2H2-type" evidence="12">
    <location>
        <begin position="248"/>
        <end position="277"/>
    </location>
</feature>
<feature type="region of interest" description="Disordered" evidence="11">
    <location>
        <begin position="300"/>
        <end position="331"/>
    </location>
</feature>
<gene>
    <name evidence="13" type="ORF">SNE40_017053</name>
</gene>
<feature type="domain" description="C2H2-type" evidence="12">
    <location>
        <begin position="11"/>
        <end position="38"/>
    </location>
</feature>
<accession>A0AAN8PDD1</accession>
<dbReference type="SUPFAM" id="SSF57667">
    <property type="entry name" value="beta-beta-alpha zinc fingers"/>
    <property type="match status" value="8"/>
</dbReference>
<feature type="domain" description="C2H2-type" evidence="12">
    <location>
        <begin position="800"/>
        <end position="827"/>
    </location>
</feature>
<sequence>MDDEESAPNLYKCPQCDLMFDCLLVLDNHLKFHTKENPYECEVCHTSFALQNYLEEHLILKPECAGTSQATEVETDVQNGDAMLNVTESISLDSQIDQKSTVIQSEVDDFYMVLVDNKKMFRCAVCQKDFKRKSHVKEHAGTVHTNARKYQCPHCDINYKNKSQLNVHIRCKHTDNRTGIKCKLSDRIMDGTQRECDICGAVISRLSYRQHLLRHSDKRYACDQCDKSYVSKHHLIVHQMGHTGERPFPCTFPGCDNRLRTKNAYNRHMAVHAGVKNHYCSYCGKGFFLVGGLNQHVKIHTNDPTRKRPSRSKSAQKKCNKMVQTSNEEPQQEEYKTILEKIIKTEPVRVVEYNDVDVDEQSANIFQIIDDTSSNVKGQINNMFSTINLSIVKLEVADEYEDAGVAQEDANYGAAAEESANYGRIISYVENVDSDAVDVKEIYVSEVENSNCDVEQEISNTPEPTCNATVDVIEGEVILDANPVSTDAGNDEGTSVDAAGITDVNAADDIKSNADIVIVSSGKQSVKIHMNKTLSQNTKQLTFGLTDEKNLIDSAYNEVKEIPDALKDFYIYNCRYCPETFRFYHALIKHHTSVHPSLDIYKCFDCGQAFDSQRILKKHCKDHHYGNSCTQCKVCNKMFIHPGQLTEHVEKHTSDKLFACEVCDKQFKNNSELSNHLLSHPENKPIECKECGHRFVRKRDFIIHYRLHTGDSPFKCDKCDKEFRSEISLRYHLRVHAEVRPFPCAECNKSYTTRSKLIRHTRNHTGNKPFKCLEPGCDKSYVEVRDYRYHQMKHRGEKPHKCPVCSKAFLMLSNMEQHHKTHYKLNKRSQSKKIITL</sequence>
<evidence type="ECO:0000256" key="2">
    <source>
        <dbReference type="ARBA" id="ARBA00022723"/>
    </source>
</evidence>
<organism evidence="13 14">
    <name type="scientific">Patella caerulea</name>
    <name type="common">Rayed Mediterranean limpet</name>
    <dbReference type="NCBI Taxonomy" id="87958"/>
    <lineage>
        <taxon>Eukaryota</taxon>
        <taxon>Metazoa</taxon>
        <taxon>Spiralia</taxon>
        <taxon>Lophotrochozoa</taxon>
        <taxon>Mollusca</taxon>
        <taxon>Gastropoda</taxon>
        <taxon>Patellogastropoda</taxon>
        <taxon>Patelloidea</taxon>
        <taxon>Patellidae</taxon>
        <taxon>Patella</taxon>
    </lineage>
</organism>
<proteinExistence type="predicted"/>
<dbReference type="GO" id="GO:0003677">
    <property type="term" value="F:DNA binding"/>
    <property type="evidence" value="ECO:0007669"/>
    <property type="project" value="UniProtKB-KW"/>
</dbReference>
<evidence type="ECO:0000256" key="6">
    <source>
        <dbReference type="ARBA" id="ARBA00023015"/>
    </source>
</evidence>
<dbReference type="Proteomes" id="UP001347796">
    <property type="component" value="Unassembled WGS sequence"/>
</dbReference>
<evidence type="ECO:0000256" key="11">
    <source>
        <dbReference type="SAM" id="MobiDB-lite"/>
    </source>
</evidence>
<dbReference type="Gene3D" id="3.30.160.60">
    <property type="entry name" value="Classic Zinc Finger"/>
    <property type="match status" value="13"/>
</dbReference>
<evidence type="ECO:0000256" key="8">
    <source>
        <dbReference type="ARBA" id="ARBA00023163"/>
    </source>
</evidence>
<keyword evidence="9" id="KW-0539">Nucleus</keyword>
<name>A0AAN8PDD1_PATCE</name>
<keyword evidence="3" id="KW-0677">Repeat</keyword>
<feature type="domain" description="C2H2-type" evidence="12">
    <location>
        <begin position="742"/>
        <end position="769"/>
    </location>
</feature>
<keyword evidence="8" id="KW-0804">Transcription</keyword>
<evidence type="ECO:0000256" key="9">
    <source>
        <dbReference type="ARBA" id="ARBA00023242"/>
    </source>
</evidence>
<dbReference type="InterPro" id="IPR050331">
    <property type="entry name" value="Zinc_finger"/>
</dbReference>